<protein>
    <submittedName>
        <fullName evidence="1">Uncharacterized protein</fullName>
    </submittedName>
</protein>
<reference evidence="1 2" key="1">
    <citation type="submission" date="2020-02" db="EMBL/GenBank/DDBJ databases">
        <title>Paenibacillus sp. nov., isolated from rhizosphere soil of tomato.</title>
        <authorList>
            <person name="Weon H.-Y."/>
            <person name="Lee S.A."/>
        </authorList>
    </citation>
    <scope>NUCLEOTIDE SEQUENCE [LARGE SCALE GENOMIC DNA]</scope>
    <source>
        <strain evidence="1 2">14171R-81</strain>
        <plasmid evidence="1 2">unnamed2</plasmid>
    </source>
</reference>
<keyword evidence="2" id="KW-1185">Reference proteome</keyword>
<dbReference type="InterPro" id="IPR029063">
    <property type="entry name" value="SAM-dependent_MTases_sf"/>
</dbReference>
<dbReference type="SUPFAM" id="SSF53335">
    <property type="entry name" value="S-adenosyl-L-methionine-dependent methyltransferases"/>
    <property type="match status" value="1"/>
</dbReference>
<gene>
    <name evidence="1" type="ORF">GZH47_33525</name>
</gene>
<name>A0A6C0PBR3_9BACL</name>
<dbReference type="RefSeq" id="WP_162645949.1">
    <property type="nucleotide sequence ID" value="NZ_CP048288.1"/>
</dbReference>
<dbReference type="Gene3D" id="3.40.50.150">
    <property type="entry name" value="Vaccinia Virus protein VP39"/>
    <property type="match status" value="1"/>
</dbReference>
<dbReference type="AlphaFoldDB" id="A0A6C0PBR3"/>
<dbReference type="Proteomes" id="UP000479114">
    <property type="component" value="Plasmid unnamed2"/>
</dbReference>
<sequence length="440" mass="51329">MPVKTKAKKPDPAVSFSDQFIDKIGLDEMCRRHARAAEIMRSPIFVQPPKSVEDSHRFGWMRGIALMTETLINGRWYEWLRVNALGRLPEDIDWPDVSMSMYPSGRHEVSKMLENCMKHVYQYGLRVDVLLDWIGYALGISWFDKPSMPESLWGHLYRSFNLDLFFMYPSDYFSDFLATHGYSGVADYFPTPLNITIMMNMIAEPQLYETLYEPCLGAAAQLLPSRSLNMIGTDLNPAMVKTASIQAFLYQPALLYAPHPIKGIHFDEKEMRMCRYFEFTTDTRIYCGDSLMGEFTAPRNIFEESSEHIDVYLSPVDLKKRELYKYEEEMMMPWDELPKEMKWKIVVAQSREFPMDVCLSNPPFNMSVGKFWRDNLQRIEDGNSMFLQEREQRLALWQEKYANRPAAVFQSIEEDVSHRIVVIETRAKNVIKGQLAFEFA</sequence>
<geneLocation type="plasmid" evidence="1 2">
    <name>unnamed2</name>
</geneLocation>
<accession>A0A6C0PBR3</accession>
<dbReference type="KEGG" id="prz:GZH47_33525"/>
<proteinExistence type="predicted"/>
<dbReference type="EMBL" id="CP048288">
    <property type="protein sequence ID" value="QHW35815.1"/>
    <property type="molecule type" value="Genomic_DNA"/>
</dbReference>
<evidence type="ECO:0000313" key="2">
    <source>
        <dbReference type="Proteomes" id="UP000479114"/>
    </source>
</evidence>
<organism evidence="1 2">
    <name type="scientific">Paenibacillus rhizovicinus</name>
    <dbReference type="NCBI Taxonomy" id="2704463"/>
    <lineage>
        <taxon>Bacteria</taxon>
        <taxon>Bacillati</taxon>
        <taxon>Bacillota</taxon>
        <taxon>Bacilli</taxon>
        <taxon>Bacillales</taxon>
        <taxon>Paenibacillaceae</taxon>
        <taxon>Paenibacillus</taxon>
    </lineage>
</organism>
<evidence type="ECO:0000313" key="1">
    <source>
        <dbReference type="EMBL" id="QHW35815.1"/>
    </source>
</evidence>
<keyword evidence="1" id="KW-0614">Plasmid</keyword>